<keyword evidence="11" id="KW-1185">Reference proteome</keyword>
<name>A0A443NHW1_9MAGN</name>
<feature type="region of interest" description="Disordered" evidence="8">
    <location>
        <begin position="314"/>
        <end position="334"/>
    </location>
</feature>
<evidence type="ECO:0000256" key="2">
    <source>
        <dbReference type="ARBA" id="ARBA00004496"/>
    </source>
</evidence>
<dbReference type="Proteomes" id="UP000283530">
    <property type="component" value="Unassembled WGS sequence"/>
</dbReference>
<evidence type="ECO:0000256" key="3">
    <source>
        <dbReference type="ARBA" id="ARBA00005995"/>
    </source>
</evidence>
<dbReference type="SUPFAM" id="SSF54373">
    <property type="entry name" value="FAD-linked reductases, C-terminal domain"/>
    <property type="match status" value="1"/>
</dbReference>
<keyword evidence="6" id="KW-0274">FAD</keyword>
<dbReference type="PANTHER" id="PTHR10742:SF405">
    <property type="entry name" value="PEROXISOMAL N(1)-ACETYL-SPERMINE_SPERMIDINE OXIDASE"/>
    <property type="match status" value="1"/>
</dbReference>
<sequence>MGIAELQLELLRWSRGSLEEAIFALHENTERTYTSASDLSLLDFDAEREYRGFPGEEITIAKGYSSIIQSIASVLPFGVIQLGRKVKKIEWHPDGFHPSEDNPSTGPVKLHFTDGSTMAADHVIVTVSLGVLKAGTRDGSSLFSPLLPSFKTEAISRLGFGVVNKLFLQLEREDGDFKSFPFLEMAFQQNPSVTKQGKVPWWMRRTASLCPIYKNSRVLLGWFAGKEALELESLKDSEIIKGVSSTLSTFHMNSTQKSHQGLNSHCCNGNVNGMFQDHRQQHAKFAKVLRSGWGTDPLFLGSYSFVAVGSSGEDLDSMSEPLPKGPPDGSGSPPPLQLLFAGEATHRTHYSTTHGAYFSDRLGHLPKSGDRSSGCVHLDMDNEVIGGERGSANEQRLNGQCIKTNVISMHSYEWDFGDWDISYVPSPAKATRVATPHGRDAFTP</sequence>
<evidence type="ECO:0000256" key="5">
    <source>
        <dbReference type="ARBA" id="ARBA00022630"/>
    </source>
</evidence>
<dbReference type="PANTHER" id="PTHR10742">
    <property type="entry name" value="FLAVIN MONOAMINE OXIDASE"/>
    <property type="match status" value="1"/>
</dbReference>
<feature type="domain" description="Amine oxidase" evidence="9">
    <location>
        <begin position="40"/>
        <end position="359"/>
    </location>
</feature>
<dbReference type="GO" id="GO:0005737">
    <property type="term" value="C:cytoplasm"/>
    <property type="evidence" value="ECO:0007669"/>
    <property type="project" value="UniProtKB-SubCell"/>
</dbReference>
<evidence type="ECO:0000313" key="11">
    <source>
        <dbReference type="Proteomes" id="UP000283530"/>
    </source>
</evidence>
<evidence type="ECO:0000256" key="7">
    <source>
        <dbReference type="ARBA" id="ARBA00023002"/>
    </source>
</evidence>
<evidence type="ECO:0000256" key="6">
    <source>
        <dbReference type="ARBA" id="ARBA00022827"/>
    </source>
</evidence>
<dbReference type="AlphaFoldDB" id="A0A443NHW1"/>
<dbReference type="InterPro" id="IPR036188">
    <property type="entry name" value="FAD/NAD-bd_sf"/>
</dbReference>
<dbReference type="STRING" id="337451.A0A443NHW1"/>
<comment type="similarity">
    <text evidence="3">Belongs to the flavin monoamine oxidase family.</text>
</comment>
<dbReference type="InterPro" id="IPR050281">
    <property type="entry name" value="Flavin_monoamine_oxidase"/>
</dbReference>
<evidence type="ECO:0000313" key="10">
    <source>
        <dbReference type="EMBL" id="RWR78103.1"/>
    </source>
</evidence>
<dbReference type="GO" id="GO:0046592">
    <property type="term" value="F:polyamine oxidase activity"/>
    <property type="evidence" value="ECO:0007669"/>
    <property type="project" value="TreeGrafter"/>
</dbReference>
<evidence type="ECO:0000256" key="4">
    <source>
        <dbReference type="ARBA" id="ARBA00022490"/>
    </source>
</evidence>
<reference evidence="10 11" key="1">
    <citation type="journal article" date="2019" name="Nat. Plants">
        <title>Stout camphor tree genome fills gaps in understanding of flowering plant genome evolution.</title>
        <authorList>
            <person name="Chaw S.M."/>
            <person name="Liu Y.C."/>
            <person name="Wu Y.W."/>
            <person name="Wang H.Y."/>
            <person name="Lin C.I."/>
            <person name="Wu C.S."/>
            <person name="Ke H.M."/>
            <person name="Chang L.Y."/>
            <person name="Hsu C.Y."/>
            <person name="Yang H.T."/>
            <person name="Sudianto E."/>
            <person name="Hsu M.H."/>
            <person name="Wu K.P."/>
            <person name="Wang L.N."/>
            <person name="Leebens-Mack J.H."/>
            <person name="Tsai I.J."/>
        </authorList>
    </citation>
    <scope>NUCLEOTIDE SEQUENCE [LARGE SCALE GENOMIC DNA]</scope>
    <source>
        <strain evidence="11">cv. Chaw 1501</strain>
        <tissue evidence="10">Young leaves</tissue>
    </source>
</reference>
<comment type="cofactor">
    <cofactor evidence="1">
        <name>FAD</name>
        <dbReference type="ChEBI" id="CHEBI:57692"/>
    </cofactor>
</comment>
<comment type="caution">
    <text evidence="10">The sequence shown here is derived from an EMBL/GenBank/DDBJ whole genome shotgun (WGS) entry which is preliminary data.</text>
</comment>
<evidence type="ECO:0000256" key="1">
    <source>
        <dbReference type="ARBA" id="ARBA00001974"/>
    </source>
</evidence>
<keyword evidence="5" id="KW-0285">Flavoprotein</keyword>
<dbReference type="OrthoDB" id="2019015at2759"/>
<evidence type="ECO:0000256" key="8">
    <source>
        <dbReference type="SAM" id="MobiDB-lite"/>
    </source>
</evidence>
<dbReference type="Pfam" id="PF01593">
    <property type="entry name" value="Amino_oxidase"/>
    <property type="match status" value="1"/>
</dbReference>
<organism evidence="10 11">
    <name type="scientific">Cinnamomum micranthum f. kanehirae</name>
    <dbReference type="NCBI Taxonomy" id="337451"/>
    <lineage>
        <taxon>Eukaryota</taxon>
        <taxon>Viridiplantae</taxon>
        <taxon>Streptophyta</taxon>
        <taxon>Embryophyta</taxon>
        <taxon>Tracheophyta</taxon>
        <taxon>Spermatophyta</taxon>
        <taxon>Magnoliopsida</taxon>
        <taxon>Magnoliidae</taxon>
        <taxon>Laurales</taxon>
        <taxon>Lauraceae</taxon>
        <taxon>Cinnamomum</taxon>
    </lineage>
</organism>
<keyword evidence="7" id="KW-0560">Oxidoreductase</keyword>
<dbReference type="EMBL" id="QPKB01000002">
    <property type="protein sequence ID" value="RWR78103.1"/>
    <property type="molecule type" value="Genomic_DNA"/>
</dbReference>
<dbReference type="SUPFAM" id="SSF51905">
    <property type="entry name" value="FAD/NAD(P)-binding domain"/>
    <property type="match status" value="1"/>
</dbReference>
<accession>A0A443NHW1</accession>
<evidence type="ECO:0000259" key="9">
    <source>
        <dbReference type="Pfam" id="PF01593"/>
    </source>
</evidence>
<keyword evidence="4" id="KW-0963">Cytoplasm</keyword>
<dbReference type="InterPro" id="IPR002937">
    <property type="entry name" value="Amino_oxidase"/>
</dbReference>
<dbReference type="Gene3D" id="3.90.660.10">
    <property type="match status" value="1"/>
</dbReference>
<gene>
    <name evidence="10" type="ORF">CKAN_00661300</name>
</gene>
<comment type="subcellular location">
    <subcellularLocation>
        <location evidence="2">Cytoplasm</location>
    </subcellularLocation>
</comment>
<protein>
    <submittedName>
        <fullName evidence="10">Putative polyamine oxidase 5</fullName>
    </submittedName>
</protein>
<proteinExistence type="inferred from homology"/>